<reference evidence="1" key="2">
    <citation type="journal article" date="2023" name="Science">
        <title>Genomic signatures of disease resistance in endangered staghorn corals.</title>
        <authorList>
            <person name="Vollmer S.V."/>
            <person name="Selwyn J.D."/>
            <person name="Despard B.A."/>
            <person name="Roesel C.L."/>
        </authorList>
    </citation>
    <scope>NUCLEOTIDE SEQUENCE</scope>
    <source>
        <strain evidence="1">K2</strain>
    </source>
</reference>
<dbReference type="EMBL" id="JARQWQ010000008">
    <property type="protein sequence ID" value="KAK2570473.1"/>
    <property type="molecule type" value="Genomic_DNA"/>
</dbReference>
<protein>
    <submittedName>
        <fullName evidence="1">Uncharacterized protein</fullName>
    </submittedName>
</protein>
<accession>A0AAD9R066</accession>
<proteinExistence type="predicted"/>
<organism evidence="1 2">
    <name type="scientific">Acropora cervicornis</name>
    <name type="common">Staghorn coral</name>
    <dbReference type="NCBI Taxonomy" id="6130"/>
    <lineage>
        <taxon>Eukaryota</taxon>
        <taxon>Metazoa</taxon>
        <taxon>Cnidaria</taxon>
        <taxon>Anthozoa</taxon>
        <taxon>Hexacorallia</taxon>
        <taxon>Scleractinia</taxon>
        <taxon>Astrocoeniina</taxon>
        <taxon>Acroporidae</taxon>
        <taxon>Acropora</taxon>
    </lineage>
</organism>
<sequence>MALVIDDDPDLVELVERRTRDGNLQRVRHLGSFR</sequence>
<name>A0AAD9R066_ACRCE</name>
<evidence type="ECO:0000313" key="1">
    <source>
        <dbReference type="EMBL" id="KAK2570473.1"/>
    </source>
</evidence>
<comment type="caution">
    <text evidence="1">The sequence shown here is derived from an EMBL/GenBank/DDBJ whole genome shotgun (WGS) entry which is preliminary data.</text>
</comment>
<reference evidence="1" key="1">
    <citation type="journal article" date="2023" name="G3 (Bethesda)">
        <title>Whole genome assembly and annotation of the endangered Caribbean coral Acropora cervicornis.</title>
        <authorList>
            <person name="Selwyn J.D."/>
            <person name="Vollmer S.V."/>
        </authorList>
    </citation>
    <scope>NUCLEOTIDE SEQUENCE</scope>
    <source>
        <strain evidence="1">K2</strain>
    </source>
</reference>
<keyword evidence="2" id="KW-1185">Reference proteome</keyword>
<gene>
    <name evidence="1" type="ORF">P5673_005295</name>
</gene>
<evidence type="ECO:0000313" key="2">
    <source>
        <dbReference type="Proteomes" id="UP001249851"/>
    </source>
</evidence>
<dbReference type="AlphaFoldDB" id="A0AAD9R066"/>
<dbReference type="Proteomes" id="UP001249851">
    <property type="component" value="Unassembled WGS sequence"/>
</dbReference>